<protein>
    <submittedName>
        <fullName evidence="1">Uncharacterized protein</fullName>
    </submittedName>
</protein>
<comment type="caution">
    <text evidence="1">The sequence shown here is derived from an EMBL/GenBank/DDBJ whole genome shotgun (WGS) entry which is preliminary data.</text>
</comment>
<dbReference type="Proteomes" id="UP000473574">
    <property type="component" value="Unassembled WGS sequence"/>
</dbReference>
<proteinExistence type="predicted"/>
<evidence type="ECO:0000313" key="1">
    <source>
        <dbReference type="EMBL" id="NEZ66623.1"/>
    </source>
</evidence>
<reference evidence="1 2" key="1">
    <citation type="journal article" date="2020" name="Microb. Ecol.">
        <title>Ecogenomics of the Marine Benthic Filamentous Cyanobacterium Adonisia.</title>
        <authorList>
            <person name="Walter J.M."/>
            <person name="Coutinho F.H."/>
            <person name="Leomil L."/>
            <person name="Hargreaves P.I."/>
            <person name="Campeao M.E."/>
            <person name="Vieira V.V."/>
            <person name="Silva B.S."/>
            <person name="Fistarol G.O."/>
            <person name="Salomon P.S."/>
            <person name="Sawabe T."/>
            <person name="Mino S."/>
            <person name="Hosokawa M."/>
            <person name="Miyashita H."/>
            <person name="Maruyama F."/>
            <person name="van Verk M.C."/>
            <person name="Dutilh B.E."/>
            <person name="Thompson C.C."/>
            <person name="Thompson F.L."/>
        </authorList>
    </citation>
    <scope>NUCLEOTIDE SEQUENCE [LARGE SCALE GENOMIC DNA]</scope>
    <source>
        <strain evidence="1 2">CCMR0082</strain>
    </source>
</reference>
<gene>
    <name evidence="1" type="ORF">D0962_28345</name>
</gene>
<organism evidence="1 2">
    <name type="scientific">Adonisia turfae CCMR0082</name>
    <dbReference type="NCBI Taxonomy" id="2304604"/>
    <lineage>
        <taxon>Bacteria</taxon>
        <taxon>Bacillati</taxon>
        <taxon>Cyanobacteriota</taxon>
        <taxon>Adonisia</taxon>
        <taxon>Adonisia turfae</taxon>
    </lineage>
</organism>
<name>A0A6M0SF03_9CYAN</name>
<accession>A0A6M0SF03</accession>
<sequence length="83" mass="9676">MLQRRFKNLKTNKHRNLGFDPATGQAWLLNQWWDVGFLKENYSIVEDPIAQSLGPQRSPGFMPGVESASKFQATFRPRRKKKK</sequence>
<dbReference type="AlphaFoldDB" id="A0A6M0SF03"/>
<dbReference type="EMBL" id="QZCE01000002">
    <property type="protein sequence ID" value="NEZ66623.1"/>
    <property type="molecule type" value="Genomic_DNA"/>
</dbReference>
<evidence type="ECO:0000313" key="2">
    <source>
        <dbReference type="Proteomes" id="UP000473574"/>
    </source>
</evidence>